<protein>
    <submittedName>
        <fullName evidence="2">Alpha/beta hydrolase</fullName>
    </submittedName>
</protein>
<organism evidence="2 3">
    <name type="scientific">Mumia zhuanghuii</name>
    <dbReference type="NCBI Taxonomy" id="2585211"/>
    <lineage>
        <taxon>Bacteria</taxon>
        <taxon>Bacillati</taxon>
        <taxon>Actinomycetota</taxon>
        <taxon>Actinomycetes</taxon>
        <taxon>Propionibacteriales</taxon>
        <taxon>Nocardioidaceae</taxon>
        <taxon>Mumia</taxon>
    </lineage>
</organism>
<dbReference type="PANTHER" id="PTHR43194:SF2">
    <property type="entry name" value="PEROXISOMAL MEMBRANE PROTEIN LPX1"/>
    <property type="match status" value="1"/>
</dbReference>
<proteinExistence type="predicted"/>
<dbReference type="EMBL" id="VDFR01000206">
    <property type="protein sequence ID" value="TNC31306.1"/>
    <property type="molecule type" value="Genomic_DNA"/>
</dbReference>
<dbReference type="PRINTS" id="PR00111">
    <property type="entry name" value="ABHYDROLASE"/>
</dbReference>
<evidence type="ECO:0000259" key="1">
    <source>
        <dbReference type="Pfam" id="PF00561"/>
    </source>
</evidence>
<reference evidence="2 3" key="1">
    <citation type="submission" date="2019-05" db="EMBL/GenBank/DDBJ databases">
        <title>Mumia sp. nov., isolated from the intestinal contents of plateau pika (Ochotona curzoniae) in the Qinghai-Tibet plateau of China.</title>
        <authorList>
            <person name="Tian Z."/>
        </authorList>
    </citation>
    <scope>NUCLEOTIDE SEQUENCE [LARGE SCALE GENOMIC DNA]</scope>
    <source>
        <strain evidence="3">527</strain>
    </source>
</reference>
<dbReference type="OrthoDB" id="63519at2"/>
<dbReference type="InterPro" id="IPR050228">
    <property type="entry name" value="Carboxylesterase_BioH"/>
</dbReference>
<dbReference type="InterPro" id="IPR000073">
    <property type="entry name" value="AB_hydrolase_1"/>
</dbReference>
<dbReference type="PANTHER" id="PTHR43194">
    <property type="entry name" value="HYDROLASE ALPHA/BETA FOLD FAMILY"/>
    <property type="match status" value="1"/>
</dbReference>
<dbReference type="RefSeq" id="WP_139107195.1">
    <property type="nucleotide sequence ID" value="NZ_VDFR01000206.1"/>
</dbReference>
<dbReference type="Pfam" id="PF00561">
    <property type="entry name" value="Abhydrolase_1"/>
    <property type="match status" value="1"/>
</dbReference>
<sequence length="206" mass="22470">MSVPVVLLPALGETRADWAEIAPALARERDVHALDLRGHGEAPREHPYTFSRLRDDVVRALDEVGLDEIDLVGHSLGGAIACQIAAAHPARVRRLVLEDVGALRPRTPRPPERPPGPLLFDWDMVLAVRRQLDAPDPAWRDDLALITAPTLVLAGGPDSPVPDETISELVRRVPDARRVTIPVGHLIHRAAPQDWLDAVVPFLAAP</sequence>
<gene>
    <name evidence="2" type="ORF">FHE65_32050</name>
</gene>
<comment type="caution">
    <text evidence="2">The sequence shown here is derived from an EMBL/GenBank/DDBJ whole genome shotgun (WGS) entry which is preliminary data.</text>
</comment>
<dbReference type="InterPro" id="IPR029058">
    <property type="entry name" value="AB_hydrolase_fold"/>
</dbReference>
<feature type="domain" description="AB hydrolase-1" evidence="1">
    <location>
        <begin position="4"/>
        <end position="100"/>
    </location>
</feature>
<accession>A0A5C4ME15</accession>
<dbReference type="SUPFAM" id="SSF53474">
    <property type="entry name" value="alpha/beta-Hydrolases"/>
    <property type="match status" value="1"/>
</dbReference>
<dbReference type="Gene3D" id="3.40.50.1820">
    <property type="entry name" value="alpha/beta hydrolase"/>
    <property type="match status" value="2"/>
</dbReference>
<dbReference type="Proteomes" id="UP000306740">
    <property type="component" value="Unassembled WGS sequence"/>
</dbReference>
<dbReference type="GO" id="GO:0016787">
    <property type="term" value="F:hydrolase activity"/>
    <property type="evidence" value="ECO:0007669"/>
    <property type="project" value="UniProtKB-KW"/>
</dbReference>
<name>A0A5C4ME15_9ACTN</name>
<evidence type="ECO:0000313" key="2">
    <source>
        <dbReference type="EMBL" id="TNC31306.1"/>
    </source>
</evidence>
<dbReference type="AlphaFoldDB" id="A0A5C4ME15"/>
<evidence type="ECO:0000313" key="3">
    <source>
        <dbReference type="Proteomes" id="UP000306740"/>
    </source>
</evidence>
<keyword evidence="2" id="KW-0378">Hydrolase</keyword>